<keyword evidence="1" id="KW-0732">Signal</keyword>
<proteinExistence type="predicted"/>
<evidence type="ECO:0000313" key="6">
    <source>
        <dbReference type="Proteomes" id="UP000051697"/>
    </source>
</evidence>
<dbReference type="InterPro" id="IPR022263">
    <property type="entry name" value="KxYKxGKxW"/>
</dbReference>
<dbReference type="SMART" id="SM00409">
    <property type="entry name" value="IG"/>
    <property type="match status" value="1"/>
</dbReference>
<feature type="region of interest" description="Disordered" evidence="2">
    <location>
        <begin position="65"/>
        <end position="86"/>
    </location>
</feature>
<keyword evidence="6" id="KW-1185">Reference proteome</keyword>
<dbReference type="AlphaFoldDB" id="A0A0R1RNY7"/>
<dbReference type="InterPro" id="IPR013783">
    <property type="entry name" value="Ig-like_fold"/>
</dbReference>
<dbReference type="PATRIC" id="fig|1423778.4.peg.1391"/>
<protein>
    <recommendedName>
        <fullName evidence="7">BIG2 domain-containing protein</fullName>
    </recommendedName>
</protein>
<dbReference type="SUPFAM" id="SSF49373">
    <property type="entry name" value="Invasin/intimin cell-adhesion fragments"/>
    <property type="match status" value="1"/>
</dbReference>
<evidence type="ECO:0000256" key="1">
    <source>
        <dbReference type="ARBA" id="ARBA00022729"/>
    </source>
</evidence>
<dbReference type="InterPro" id="IPR008964">
    <property type="entry name" value="Invasin/intimin_cell_adhesion"/>
</dbReference>
<gene>
    <name evidence="5" type="ORF">FC70_GL001355</name>
</gene>
<evidence type="ECO:0000256" key="2">
    <source>
        <dbReference type="SAM" id="MobiDB-lite"/>
    </source>
</evidence>
<dbReference type="InterPro" id="IPR003343">
    <property type="entry name" value="Big_2"/>
</dbReference>
<feature type="compositionally biased region" description="Basic and acidic residues" evidence="2">
    <location>
        <begin position="720"/>
        <end position="731"/>
    </location>
</feature>
<comment type="caution">
    <text evidence="5">The sequence shown here is derived from an EMBL/GenBank/DDBJ whole genome shotgun (WGS) entry which is preliminary data.</text>
</comment>
<dbReference type="Pfam" id="PF02368">
    <property type="entry name" value="Big_2"/>
    <property type="match status" value="1"/>
</dbReference>
<dbReference type="Gene3D" id="2.60.40.1080">
    <property type="match status" value="1"/>
</dbReference>
<dbReference type="NCBIfam" id="TIGR03715">
    <property type="entry name" value="KxYKxGKxW"/>
    <property type="match status" value="1"/>
</dbReference>
<dbReference type="Gene3D" id="2.60.40.10">
    <property type="entry name" value="Immunoglobulins"/>
    <property type="match status" value="2"/>
</dbReference>
<feature type="domain" description="Immunoglobulin" evidence="3">
    <location>
        <begin position="527"/>
        <end position="634"/>
    </location>
</feature>
<organism evidence="5 6">
    <name type="scientific">Paucilactobacillus oligofermentans DSM 15707 = LMG 22743</name>
    <dbReference type="NCBI Taxonomy" id="1423778"/>
    <lineage>
        <taxon>Bacteria</taxon>
        <taxon>Bacillati</taxon>
        <taxon>Bacillota</taxon>
        <taxon>Bacilli</taxon>
        <taxon>Lactobacillales</taxon>
        <taxon>Lactobacillaceae</taxon>
        <taxon>Paucilactobacillus</taxon>
    </lineage>
</organism>
<evidence type="ECO:0008006" key="7">
    <source>
        <dbReference type="Google" id="ProtNLM"/>
    </source>
</evidence>
<evidence type="ECO:0000259" key="4">
    <source>
        <dbReference type="SMART" id="SM00635"/>
    </source>
</evidence>
<dbReference type="STRING" id="1423778.FC70_GL001355"/>
<dbReference type="EMBL" id="AZFE01000031">
    <property type="protein sequence ID" value="KRL55749.1"/>
    <property type="molecule type" value="Genomic_DNA"/>
</dbReference>
<dbReference type="InterPro" id="IPR003599">
    <property type="entry name" value="Ig_sub"/>
</dbReference>
<feature type="compositionally biased region" description="Low complexity" evidence="2">
    <location>
        <begin position="737"/>
        <end position="796"/>
    </location>
</feature>
<feature type="region of interest" description="Disordered" evidence="2">
    <location>
        <begin position="718"/>
        <end position="796"/>
    </location>
</feature>
<evidence type="ECO:0000259" key="3">
    <source>
        <dbReference type="SMART" id="SM00409"/>
    </source>
</evidence>
<name>A0A0R1RNY7_9LACO</name>
<dbReference type="SMART" id="SM00635">
    <property type="entry name" value="BID_2"/>
    <property type="match status" value="1"/>
</dbReference>
<sequence length="796" mass="81658">MYKAGKAWLVAGTTTLGGALLGLGSVLGGTIAQTQSVNAATESEVTKTASTDDLLATKASTTIPTTSVTASESTTQSTSLSGSLSVSTSQSLSSSESVSMSVSANAVANKSNSTSTSMSNSNSSSLVASMSVSTSSSQSASTSAVNDTTTAGLQATLNTNGTATVTTGTLDNGTGQLQINLGDGQTLTAAQFDVIQRYVVANNISLLMIQSAIGIIINEDNKITSIVGSDNQSDIDTLISQSAVLGEAAYKLTGIQQTFNAIASTAIQNQALFAAKASGPFKASGTAVVWAGIVWAGGLTSQPYDSTIAEGNSAYISADYATSTLTSLLSGMVTGLAQVLNLMDFVKTYTLYDANQNAIETNNTGIFSVSPDTTSQYQVGITIKAKVIGDNLLLLGIIPKLVGGALTLLFGANGIYSNLATVTVLPTPVATTDVTVKLDNDYLILGANVDQNDLNLKFDTNSTTAHAQLNPTNSTEPVTWTSSDPSIATINPITGYITAVGKGTVIITATSGGVTGTATLTIGGGLPADETVLVNHDATFTAQGYDDIAGSGVTGITVTYQWYSNTNGNNEIKGSLKIDGATGKTYTLSNAQMDQNGTYYFVVVTVNADHVKTPGGTINGTSVLRSNFASLTVLPTSLTGHDQTIQVGEKYDTSKMYTYIDANGNEVSASVNIHVPANYDNTKPGTYKFELTYLDTETNTLLTAYAYVTVDGTVSLSASDSKRVSEARSASEDAVDSDSASTSNSIVSDSNTLSSESTKASVSKSNSLESNSADSNSISKVKSESISISGAASKAA</sequence>
<dbReference type="Proteomes" id="UP000051697">
    <property type="component" value="Unassembled WGS sequence"/>
</dbReference>
<evidence type="ECO:0000313" key="5">
    <source>
        <dbReference type="EMBL" id="KRL55749.1"/>
    </source>
</evidence>
<feature type="domain" description="BIG2" evidence="4">
    <location>
        <begin position="443"/>
        <end position="521"/>
    </location>
</feature>
<reference evidence="5 6" key="1">
    <citation type="journal article" date="2015" name="Genome Announc.">
        <title>Expanding the biotechnology potential of lactobacilli through comparative genomics of 213 strains and associated genera.</title>
        <authorList>
            <person name="Sun Z."/>
            <person name="Harris H.M."/>
            <person name="McCann A."/>
            <person name="Guo C."/>
            <person name="Argimon S."/>
            <person name="Zhang W."/>
            <person name="Yang X."/>
            <person name="Jeffery I.B."/>
            <person name="Cooney J.C."/>
            <person name="Kagawa T.F."/>
            <person name="Liu W."/>
            <person name="Song Y."/>
            <person name="Salvetti E."/>
            <person name="Wrobel A."/>
            <person name="Rasinkangas P."/>
            <person name="Parkhill J."/>
            <person name="Rea M.C."/>
            <person name="O'Sullivan O."/>
            <person name="Ritari J."/>
            <person name="Douillard F.P."/>
            <person name="Paul Ross R."/>
            <person name="Yang R."/>
            <person name="Briner A.E."/>
            <person name="Felis G.E."/>
            <person name="de Vos W.M."/>
            <person name="Barrangou R."/>
            <person name="Klaenhammer T.R."/>
            <person name="Caufield P.W."/>
            <person name="Cui Y."/>
            <person name="Zhang H."/>
            <person name="O'Toole P.W."/>
        </authorList>
    </citation>
    <scope>NUCLEOTIDE SEQUENCE [LARGE SCALE GENOMIC DNA]</scope>
    <source>
        <strain evidence="5 6">DSM 15707</strain>
    </source>
</reference>
<accession>A0A0R1RNY7</accession>